<evidence type="ECO:0000256" key="5">
    <source>
        <dbReference type="ARBA" id="ARBA00013198"/>
    </source>
</evidence>
<dbReference type="AlphaFoldDB" id="A0A7G1Q9I5"/>
<dbReference type="SUPFAM" id="SSF100950">
    <property type="entry name" value="NagB/RpiA/CoA transferase-like"/>
    <property type="match status" value="1"/>
</dbReference>
<evidence type="ECO:0000256" key="1">
    <source>
        <dbReference type="ARBA" id="ARBA00000832"/>
    </source>
</evidence>
<dbReference type="GO" id="GO:0005975">
    <property type="term" value="P:carbohydrate metabolic process"/>
    <property type="evidence" value="ECO:0007669"/>
    <property type="project" value="UniProtKB-UniRule"/>
</dbReference>
<evidence type="ECO:0000256" key="4">
    <source>
        <dbReference type="ARBA" id="ARBA00010662"/>
    </source>
</evidence>
<dbReference type="EC" id="3.1.1.31" evidence="5 7"/>
<dbReference type="InterPro" id="IPR006148">
    <property type="entry name" value="Glc/Gal-6P_isomerase"/>
</dbReference>
<dbReference type="InterPro" id="IPR037171">
    <property type="entry name" value="NagB/RpiA_transferase-like"/>
</dbReference>
<proteinExistence type="inferred from homology"/>
<evidence type="ECO:0000256" key="7">
    <source>
        <dbReference type="RuleBase" id="RU365095"/>
    </source>
</evidence>
<organism evidence="9 10">
    <name type="scientific">Candidatus Nitrosacidococcus tergens</name>
    <dbReference type="NCBI Taxonomy" id="553981"/>
    <lineage>
        <taxon>Bacteria</taxon>
        <taxon>Pseudomonadati</taxon>
        <taxon>Pseudomonadota</taxon>
        <taxon>Gammaproteobacteria</taxon>
        <taxon>Chromatiales</taxon>
        <taxon>Chromatiaceae</taxon>
        <taxon>Candidatus Nitrosacidococcus</taxon>
    </lineage>
</organism>
<evidence type="ECO:0000256" key="3">
    <source>
        <dbReference type="ARBA" id="ARBA00004961"/>
    </source>
</evidence>
<evidence type="ECO:0000256" key="2">
    <source>
        <dbReference type="ARBA" id="ARBA00002681"/>
    </source>
</evidence>
<dbReference type="KEGG" id="ntg:NSCAC_0942"/>
<dbReference type="EMBL" id="LR778175">
    <property type="protein sequence ID" value="CAB1275987.1"/>
    <property type="molecule type" value="Genomic_DNA"/>
</dbReference>
<evidence type="ECO:0000313" key="10">
    <source>
        <dbReference type="Proteomes" id="UP000516072"/>
    </source>
</evidence>
<name>A0A7G1Q9I5_9GAMM</name>
<dbReference type="GO" id="GO:0017057">
    <property type="term" value="F:6-phosphogluconolactonase activity"/>
    <property type="evidence" value="ECO:0007669"/>
    <property type="project" value="UniProtKB-UniRule"/>
</dbReference>
<dbReference type="UniPathway" id="UPA00115">
    <property type="reaction ID" value="UER00409"/>
</dbReference>
<dbReference type="NCBIfam" id="TIGR01198">
    <property type="entry name" value="pgl"/>
    <property type="match status" value="1"/>
</dbReference>
<sequence>MDRIRVFPTQSDLYQGAADYWKEVANSAISQKGSFHVALSGGNTPKGLYKLLASTPYIDEIDWTRVYIYFGDERYVPMDDKDSNYRMARESFLDQIPTPPYQVFRIPTEDPNPQVSANSYAELLKNYLPDNKFDLILLGVGADGHTASLFPHTSILEIHDRLVAAVYVEKLSTWRVSITYPLIEQAHQVLFLAAGIDKSPVIANILKNPEGRDYPIQLLLQAKKEVFWYLDKQAAQVWENKQ</sequence>
<evidence type="ECO:0000259" key="8">
    <source>
        <dbReference type="Pfam" id="PF01182"/>
    </source>
</evidence>
<dbReference type="Gene3D" id="3.40.50.1360">
    <property type="match status" value="1"/>
</dbReference>
<dbReference type="GO" id="GO:0006098">
    <property type="term" value="P:pentose-phosphate shunt"/>
    <property type="evidence" value="ECO:0007669"/>
    <property type="project" value="UniProtKB-UniPathway"/>
</dbReference>
<dbReference type="Pfam" id="PF01182">
    <property type="entry name" value="Glucosamine_iso"/>
    <property type="match status" value="1"/>
</dbReference>
<evidence type="ECO:0000313" key="9">
    <source>
        <dbReference type="EMBL" id="CAB1275987.1"/>
    </source>
</evidence>
<feature type="domain" description="Glucosamine/galactosamine-6-phosphate isomerase" evidence="8">
    <location>
        <begin position="9"/>
        <end position="228"/>
    </location>
</feature>
<comment type="pathway">
    <text evidence="3 7">Carbohydrate degradation; pentose phosphate pathway; D-ribulose 5-phosphate from D-glucose 6-phosphate (oxidative stage): step 2/3.</text>
</comment>
<gene>
    <name evidence="7 9" type="primary">pgl</name>
    <name evidence="9" type="ORF">NSCAC_0942</name>
</gene>
<comment type="similarity">
    <text evidence="4 7">Belongs to the glucosamine/galactosamine-6-phosphate isomerase family. 6-phosphogluconolactonase subfamily.</text>
</comment>
<dbReference type="InterPro" id="IPR005900">
    <property type="entry name" value="6-phosphogluconolactonase_DevB"/>
</dbReference>
<accession>A0A7G1Q9I5</accession>
<keyword evidence="7 9" id="KW-0378">Hydrolase</keyword>
<dbReference type="PANTHER" id="PTHR11054">
    <property type="entry name" value="6-PHOSPHOGLUCONOLACTONASE"/>
    <property type="match status" value="1"/>
</dbReference>
<evidence type="ECO:0000256" key="6">
    <source>
        <dbReference type="ARBA" id="ARBA00020337"/>
    </source>
</evidence>
<reference evidence="9 10" key="1">
    <citation type="submission" date="2020-03" db="EMBL/GenBank/DDBJ databases">
        <authorList>
            <person name="Picone N."/>
        </authorList>
    </citation>
    <scope>NUCLEOTIDE SEQUENCE [LARGE SCALE GENOMIC DNA]</scope>
    <source>
        <strain evidence="9">NSCAC1</strain>
    </source>
</reference>
<keyword evidence="10" id="KW-1185">Reference proteome</keyword>
<comment type="function">
    <text evidence="2 7">Hydrolysis of 6-phosphogluconolactone to 6-phosphogluconate.</text>
</comment>
<dbReference type="Proteomes" id="UP000516072">
    <property type="component" value="Chromosome"/>
</dbReference>
<dbReference type="PANTHER" id="PTHR11054:SF0">
    <property type="entry name" value="6-PHOSPHOGLUCONOLACTONASE"/>
    <property type="match status" value="1"/>
</dbReference>
<dbReference type="RefSeq" id="WP_197743690.1">
    <property type="nucleotide sequence ID" value="NZ_LR778175.1"/>
</dbReference>
<protein>
    <recommendedName>
        <fullName evidence="6 7">6-phosphogluconolactonase</fullName>
        <shortName evidence="7">6PGL</shortName>
        <ecNumber evidence="5 7">3.1.1.31</ecNumber>
    </recommendedName>
</protein>
<dbReference type="CDD" id="cd01400">
    <property type="entry name" value="6PGL"/>
    <property type="match status" value="1"/>
</dbReference>
<comment type="catalytic activity">
    <reaction evidence="1 7">
        <text>6-phospho-D-glucono-1,5-lactone + H2O = 6-phospho-D-gluconate + H(+)</text>
        <dbReference type="Rhea" id="RHEA:12556"/>
        <dbReference type="ChEBI" id="CHEBI:15377"/>
        <dbReference type="ChEBI" id="CHEBI:15378"/>
        <dbReference type="ChEBI" id="CHEBI:57955"/>
        <dbReference type="ChEBI" id="CHEBI:58759"/>
        <dbReference type="EC" id="3.1.1.31"/>
    </reaction>
</comment>
<dbReference type="InterPro" id="IPR039104">
    <property type="entry name" value="6PGL"/>
</dbReference>